<dbReference type="GO" id="GO:0030288">
    <property type="term" value="C:outer membrane-bounded periplasmic space"/>
    <property type="evidence" value="ECO:0007669"/>
    <property type="project" value="TreeGrafter"/>
</dbReference>
<reference evidence="7 8" key="1">
    <citation type="submission" date="2017-12" db="EMBL/GenBank/DDBJ databases">
        <authorList>
            <person name="Paulsen S."/>
            <person name="Gram L.K."/>
        </authorList>
    </citation>
    <scope>NUCLEOTIDE SEQUENCE [LARGE SCALE GENOMIC DNA]</scope>
    <source>
        <strain evidence="6 8">S2231</strain>
        <strain evidence="5 7">S2233</strain>
    </source>
</reference>
<dbReference type="Pfam" id="PF13407">
    <property type="entry name" value="Peripla_BP_4"/>
    <property type="match status" value="1"/>
</dbReference>
<feature type="domain" description="Periplasmic binding protein" evidence="4">
    <location>
        <begin position="36"/>
        <end position="313"/>
    </location>
</feature>
<dbReference type="RefSeq" id="WP_138598334.1">
    <property type="nucleotide sequence ID" value="NZ_PNCK01000091.1"/>
</dbReference>
<dbReference type="SUPFAM" id="SSF53822">
    <property type="entry name" value="Periplasmic binding protein-like I"/>
    <property type="match status" value="1"/>
</dbReference>
<protein>
    <submittedName>
        <fullName evidence="6">Sugar ABC transporter substrate-binding protein</fullName>
    </submittedName>
</protein>
<keyword evidence="3" id="KW-0812">Transmembrane</keyword>
<reference evidence="8" key="2">
    <citation type="submission" date="2019-06" db="EMBL/GenBank/DDBJ databases">
        <title>Co-occurence of chitin degradation, pigmentation and bioactivity in marine Pseudoalteromonas.</title>
        <authorList>
            <person name="Sonnenschein E.C."/>
            <person name="Bech P.K."/>
        </authorList>
    </citation>
    <scope>NUCLEOTIDE SEQUENCE [LARGE SCALE GENOMIC DNA]</scope>
    <source>
        <strain evidence="8">S2231</strain>
    </source>
</reference>
<dbReference type="InterPro" id="IPR028082">
    <property type="entry name" value="Peripla_BP_I"/>
</dbReference>
<organism evidence="6 8">
    <name type="scientific">Pseudoalteromonas citrea</name>
    <dbReference type="NCBI Taxonomy" id="43655"/>
    <lineage>
        <taxon>Bacteria</taxon>
        <taxon>Pseudomonadati</taxon>
        <taxon>Pseudomonadota</taxon>
        <taxon>Gammaproteobacteria</taxon>
        <taxon>Alteromonadales</taxon>
        <taxon>Pseudoalteromonadaceae</taxon>
        <taxon>Pseudoalteromonas</taxon>
    </lineage>
</organism>
<gene>
    <name evidence="6" type="ORF">CWB96_14440</name>
    <name evidence="5" type="ORF">CWB97_19780</name>
</gene>
<reference evidence="6" key="3">
    <citation type="submission" date="2019-09" db="EMBL/GenBank/DDBJ databases">
        <title>Co-occurence of chitin degradation, pigmentation and bioactivity in marine Pseudoalteromonas.</title>
        <authorList>
            <person name="Sonnenschein E.C."/>
            <person name="Bech P.K."/>
        </authorList>
    </citation>
    <scope>NUCLEOTIDE SEQUENCE</scope>
    <source>
        <strain evidence="6">S2231</strain>
        <strain evidence="5 7">S2233</strain>
    </source>
</reference>
<comment type="similarity">
    <text evidence="2">Belongs to the bacterial solute-binding protein 2 family.</text>
</comment>
<evidence type="ECO:0000313" key="5">
    <source>
        <dbReference type="EMBL" id="TMP40132.1"/>
    </source>
</evidence>
<dbReference type="Proteomes" id="UP000307706">
    <property type="component" value="Unassembled WGS sequence"/>
</dbReference>
<dbReference type="GO" id="GO:0055085">
    <property type="term" value="P:transmembrane transport"/>
    <property type="evidence" value="ECO:0007669"/>
    <property type="project" value="UniProtKB-ARBA"/>
</dbReference>
<proteinExistence type="inferred from homology"/>
<dbReference type="GO" id="GO:0030246">
    <property type="term" value="F:carbohydrate binding"/>
    <property type="evidence" value="ECO:0007669"/>
    <property type="project" value="TreeGrafter"/>
</dbReference>
<keyword evidence="3" id="KW-1133">Transmembrane helix</keyword>
<dbReference type="Gene3D" id="3.40.50.2300">
    <property type="match status" value="2"/>
</dbReference>
<dbReference type="PANTHER" id="PTHR30036:SF7">
    <property type="entry name" value="ABC TRANSPORTER PERIPLASMIC-BINDING PROTEIN YPHF"/>
    <property type="match status" value="1"/>
</dbReference>
<dbReference type="OrthoDB" id="3189720at2"/>
<sequence>MILQVRKPVVGFVEIFWMLVALIAMSGNPCFASIKIAVIGKTKNDSFYEQSFRGCEHFAKEYPTLECIYDGADDYQDVRTQVLIVEELVNKGVDGLLISTTDSAYLVNGALKQAKQAGIPVITFDSDLLPEHHAYRLAYVGTNNYDFGKALGRVAKTYGKNKEIQKYCIQSGHQSTPNLSTRIRGVKAELHLDEPREGEKRTQWVEHERCPLYTMGRREDALNQLLAMLKSSSPPIFIAVAGFAQFNPDYIARLTPYKAQIQNHQAVIISADTEQIQLSALQAGLATENVGQNPFQMGITGTQLLYDVIMNKKPPNQPRYFLDFHYCQSDNAGTCTINH</sequence>
<dbReference type="Proteomes" id="UP000305730">
    <property type="component" value="Unassembled WGS sequence"/>
</dbReference>
<dbReference type="InterPro" id="IPR050555">
    <property type="entry name" value="Bact_Solute-Bind_Prot2"/>
</dbReference>
<name>A0A5S3XLY5_9GAMM</name>
<keyword evidence="3" id="KW-0472">Membrane</keyword>
<evidence type="ECO:0000256" key="1">
    <source>
        <dbReference type="ARBA" id="ARBA00004418"/>
    </source>
</evidence>
<accession>A0A5S3XLY5</accession>
<evidence type="ECO:0000313" key="7">
    <source>
        <dbReference type="Proteomes" id="UP000305730"/>
    </source>
</evidence>
<feature type="transmembrane region" description="Helical" evidence="3">
    <location>
        <begin position="15"/>
        <end position="38"/>
    </location>
</feature>
<evidence type="ECO:0000259" key="4">
    <source>
        <dbReference type="Pfam" id="PF13407"/>
    </source>
</evidence>
<evidence type="ECO:0000256" key="3">
    <source>
        <dbReference type="SAM" id="Phobius"/>
    </source>
</evidence>
<comment type="caution">
    <text evidence="6">The sequence shown here is derived from an EMBL/GenBank/DDBJ whole genome shotgun (WGS) entry which is preliminary data.</text>
</comment>
<dbReference type="InterPro" id="IPR025997">
    <property type="entry name" value="SBP_2_dom"/>
</dbReference>
<comment type="subcellular location">
    <subcellularLocation>
        <location evidence="1">Periplasm</location>
    </subcellularLocation>
</comment>
<keyword evidence="7" id="KW-1185">Reference proteome</keyword>
<evidence type="ECO:0000313" key="8">
    <source>
        <dbReference type="Proteomes" id="UP000307706"/>
    </source>
</evidence>
<dbReference type="PANTHER" id="PTHR30036">
    <property type="entry name" value="D-XYLOSE-BINDING PERIPLASMIC PROTEIN"/>
    <property type="match status" value="1"/>
</dbReference>
<evidence type="ECO:0000313" key="6">
    <source>
        <dbReference type="EMBL" id="TMP56847.1"/>
    </source>
</evidence>
<evidence type="ECO:0000256" key="2">
    <source>
        <dbReference type="ARBA" id="ARBA00007639"/>
    </source>
</evidence>
<dbReference type="EMBL" id="PNCK01000091">
    <property type="protein sequence ID" value="TMP40132.1"/>
    <property type="molecule type" value="Genomic_DNA"/>
</dbReference>
<dbReference type="AlphaFoldDB" id="A0A5S3XLY5"/>
<dbReference type="EMBL" id="PNCL01000079">
    <property type="protein sequence ID" value="TMP56847.1"/>
    <property type="molecule type" value="Genomic_DNA"/>
</dbReference>